<evidence type="ECO:0000256" key="1">
    <source>
        <dbReference type="SAM" id="MobiDB-lite"/>
    </source>
</evidence>
<gene>
    <name evidence="2" type="ORF">THAOC_35570</name>
</gene>
<organism evidence="2 3">
    <name type="scientific">Thalassiosira oceanica</name>
    <name type="common">Marine diatom</name>
    <dbReference type="NCBI Taxonomy" id="159749"/>
    <lineage>
        <taxon>Eukaryota</taxon>
        <taxon>Sar</taxon>
        <taxon>Stramenopiles</taxon>
        <taxon>Ochrophyta</taxon>
        <taxon>Bacillariophyta</taxon>
        <taxon>Coscinodiscophyceae</taxon>
        <taxon>Thalassiosirophycidae</taxon>
        <taxon>Thalassiosirales</taxon>
        <taxon>Thalassiosiraceae</taxon>
        <taxon>Thalassiosira</taxon>
    </lineage>
</organism>
<comment type="caution">
    <text evidence="2">The sequence shown here is derived from an EMBL/GenBank/DDBJ whole genome shotgun (WGS) entry which is preliminary data.</text>
</comment>
<dbReference type="OMA" id="CATYINS"/>
<dbReference type="AlphaFoldDB" id="K0R1J4"/>
<proteinExistence type="predicted"/>
<evidence type="ECO:0000313" key="3">
    <source>
        <dbReference type="Proteomes" id="UP000266841"/>
    </source>
</evidence>
<name>K0R1J4_THAOC</name>
<keyword evidence="3" id="KW-1185">Reference proteome</keyword>
<feature type="region of interest" description="Disordered" evidence="1">
    <location>
        <begin position="250"/>
        <end position="271"/>
    </location>
</feature>
<dbReference type="EMBL" id="AGNL01048236">
    <property type="protein sequence ID" value="EJK45800.1"/>
    <property type="molecule type" value="Genomic_DNA"/>
</dbReference>
<evidence type="ECO:0000313" key="2">
    <source>
        <dbReference type="EMBL" id="EJK45800.1"/>
    </source>
</evidence>
<dbReference type="OrthoDB" id="193230at2759"/>
<accession>K0R1J4</accession>
<dbReference type="eggNOG" id="ENOG502SUDM">
    <property type="taxonomic scope" value="Eukaryota"/>
</dbReference>
<sequence>MPVSAAFLAAAAFADTSNNISTLRVDQRRLAFRHPRRARASNKIPRLQGCSASQKDPRQRRHGQSCGGLAASALSGVSPWASGSWELTLDFGRDENGYDSAAAISKDWGADNGRLALSFDVDVSADVPKRIEDSSVESLWLGGKPTGSIECISQDGEQHCATYINSDGQQRVQIADGLWRIEPPLPLLPTYTNTLAGQSSKLRFYLTMKSAIARNSIFLPEDQLLFFQANTFREEEYVRGIRTLLPYESAKDDSQRQLEEQLDHDGGDRRLDGSDLVKTIEGYRDMTSKVLEREEKRAKWMEVKDSLPRMPGVVKAQGTSGLDKILDDDDRFGVWPGDTALLTIERGAIYAVVREERTGLLGFMQDGSQPELIPVGTWKATPLFEDDFE</sequence>
<dbReference type="Proteomes" id="UP000266841">
    <property type="component" value="Unassembled WGS sequence"/>
</dbReference>
<feature type="region of interest" description="Disordered" evidence="1">
    <location>
        <begin position="43"/>
        <end position="66"/>
    </location>
</feature>
<protein>
    <submittedName>
        <fullName evidence="2">Uncharacterized protein</fullName>
    </submittedName>
</protein>
<reference evidence="2 3" key="1">
    <citation type="journal article" date="2012" name="Genome Biol.">
        <title>Genome and low-iron response of an oceanic diatom adapted to chronic iron limitation.</title>
        <authorList>
            <person name="Lommer M."/>
            <person name="Specht M."/>
            <person name="Roy A.S."/>
            <person name="Kraemer L."/>
            <person name="Andreson R."/>
            <person name="Gutowska M.A."/>
            <person name="Wolf J."/>
            <person name="Bergner S.V."/>
            <person name="Schilhabel M.B."/>
            <person name="Klostermeier U.C."/>
            <person name="Beiko R.G."/>
            <person name="Rosenstiel P."/>
            <person name="Hippler M."/>
            <person name="Laroche J."/>
        </authorList>
    </citation>
    <scope>NUCLEOTIDE SEQUENCE [LARGE SCALE GENOMIC DNA]</scope>
    <source>
        <strain evidence="2 3">CCMP1005</strain>
    </source>
</reference>